<dbReference type="GeneID" id="77945342"/>
<evidence type="ECO:0000313" key="1">
    <source>
        <dbReference type="EMBL" id="QIN96808.1"/>
    </source>
</evidence>
<evidence type="ECO:0000313" key="2">
    <source>
        <dbReference type="Proteomes" id="UP000502617"/>
    </source>
</evidence>
<dbReference type="InterPro" id="IPR045491">
    <property type="entry name" value="DUF6433"/>
</dbReference>
<dbReference type="EMBL" id="MT162466">
    <property type="protein sequence ID" value="QIN96808.1"/>
    <property type="molecule type" value="Genomic_DNA"/>
</dbReference>
<name>A0A6G8R6M6_9CAUD</name>
<reference evidence="1 2" key="1">
    <citation type="submission" date="2020-03" db="EMBL/GenBank/DDBJ databases">
        <title>The Isolation and Genome Sequence of a Novel Cyanophage S-N03 from the Huanghai Sea, China.</title>
        <authorList>
            <person name="Jiang T."/>
        </authorList>
    </citation>
    <scope>NUCLEOTIDE SEQUENCE [LARGE SCALE GENOMIC DNA]</scope>
</reference>
<proteinExistence type="predicted"/>
<protein>
    <submittedName>
        <fullName evidence="1">Uncharacterized protein</fullName>
    </submittedName>
</protein>
<dbReference type="RefSeq" id="YP_010669188.1">
    <property type="nucleotide sequence ID" value="NC_070959.1"/>
</dbReference>
<keyword evidence="2" id="KW-1185">Reference proteome</keyword>
<dbReference type="Proteomes" id="UP000502617">
    <property type="component" value="Segment"/>
</dbReference>
<accession>A0A6G8R6M6</accession>
<dbReference type="Pfam" id="PF20025">
    <property type="entry name" value="DUF6433"/>
    <property type="match status" value="1"/>
</dbReference>
<dbReference type="KEGG" id="vg:77945342"/>
<sequence length="167" mass="18916">MARPATPKLPVPQTLISEVLQRVSNAKTKAKKVEILQEYKSAALTKVLLCNFADTIAFVFPTGQTPYTPLDRPKGVQHQKLFAEQRLLDKFITKTVGGVTYYGCSGTPKPRIQQIKKEHMWIQLLEALHQDEAELLDLVKDKKLTDRYKITKQNVIDAFPELGLQNV</sequence>
<organism evidence="1 2">
    <name type="scientific">Synechococcus phage S-N03</name>
    <dbReference type="NCBI Taxonomy" id="2718943"/>
    <lineage>
        <taxon>Viruses</taxon>
        <taxon>Duplodnaviria</taxon>
        <taxon>Heunggongvirae</taxon>
        <taxon>Uroviricota</taxon>
        <taxon>Caudoviricetes</taxon>
        <taxon>Pantevenvirales</taxon>
        <taxon>Kyanoviridae</taxon>
        <taxon>Huanghaivirus</taxon>
        <taxon>Huanghaivirus snothree</taxon>
    </lineage>
</organism>